<reference evidence="2 3" key="1">
    <citation type="submission" date="2015-09" db="EMBL/GenBank/DDBJ databases">
        <title>Atta colombica WGS genome.</title>
        <authorList>
            <person name="Nygaard S."/>
            <person name="Hu H."/>
            <person name="Boomsma J."/>
            <person name="Zhang G."/>
        </authorList>
    </citation>
    <scope>NUCLEOTIDE SEQUENCE [LARGE SCALE GENOMIC DNA]</scope>
    <source>
        <strain evidence="2">Treedump-2</strain>
        <tissue evidence="2">Whole body</tissue>
    </source>
</reference>
<evidence type="ECO:0000313" key="2">
    <source>
        <dbReference type="EMBL" id="KYM92152.1"/>
    </source>
</evidence>
<proteinExistence type="predicted"/>
<dbReference type="EMBL" id="KQ976403">
    <property type="protein sequence ID" value="KYM92152.1"/>
    <property type="molecule type" value="Genomic_DNA"/>
</dbReference>
<dbReference type="Proteomes" id="UP000078540">
    <property type="component" value="Unassembled WGS sequence"/>
</dbReference>
<dbReference type="AlphaFoldDB" id="A0A195BUA0"/>
<keyword evidence="3" id="KW-1185">Reference proteome</keyword>
<feature type="compositionally biased region" description="Basic and acidic residues" evidence="1">
    <location>
        <begin position="45"/>
        <end position="65"/>
    </location>
</feature>
<gene>
    <name evidence="2" type="ORF">ALC53_01215</name>
</gene>
<accession>A0A195BUA0</accession>
<evidence type="ECO:0000313" key="3">
    <source>
        <dbReference type="Proteomes" id="UP000078540"/>
    </source>
</evidence>
<feature type="compositionally biased region" description="Basic residues" evidence="1">
    <location>
        <begin position="1"/>
        <end position="12"/>
    </location>
</feature>
<sequence>DEGVTRVRRIKKAALAPSPTGRPRFARPAFHQRQGELSWLLQLRESQRGSEGERGRREGAREGHRPRTNAIKP</sequence>
<feature type="non-terminal residue" evidence="2">
    <location>
        <position position="1"/>
    </location>
</feature>
<name>A0A195BUA0_9HYME</name>
<organism evidence="2 3">
    <name type="scientific">Atta colombica</name>
    <dbReference type="NCBI Taxonomy" id="520822"/>
    <lineage>
        <taxon>Eukaryota</taxon>
        <taxon>Metazoa</taxon>
        <taxon>Ecdysozoa</taxon>
        <taxon>Arthropoda</taxon>
        <taxon>Hexapoda</taxon>
        <taxon>Insecta</taxon>
        <taxon>Pterygota</taxon>
        <taxon>Neoptera</taxon>
        <taxon>Endopterygota</taxon>
        <taxon>Hymenoptera</taxon>
        <taxon>Apocrita</taxon>
        <taxon>Aculeata</taxon>
        <taxon>Formicoidea</taxon>
        <taxon>Formicidae</taxon>
        <taxon>Myrmicinae</taxon>
        <taxon>Atta</taxon>
    </lineage>
</organism>
<feature type="region of interest" description="Disordered" evidence="1">
    <location>
        <begin position="1"/>
        <end position="73"/>
    </location>
</feature>
<evidence type="ECO:0000256" key="1">
    <source>
        <dbReference type="SAM" id="MobiDB-lite"/>
    </source>
</evidence>
<protein>
    <submittedName>
        <fullName evidence="2">Uncharacterized protein</fullName>
    </submittedName>
</protein>